<name>A0A504YNH0_FASGI</name>
<dbReference type="AlphaFoldDB" id="A0A504YNH0"/>
<dbReference type="EMBL" id="SUNJ01007675">
    <property type="protein sequence ID" value="TPP61806.1"/>
    <property type="molecule type" value="Genomic_DNA"/>
</dbReference>
<dbReference type="OrthoDB" id="10477488at2759"/>
<gene>
    <name evidence="2" type="ORF">FGIG_08872</name>
</gene>
<organism evidence="2 3">
    <name type="scientific">Fasciola gigantica</name>
    <name type="common">Giant liver fluke</name>
    <dbReference type="NCBI Taxonomy" id="46835"/>
    <lineage>
        <taxon>Eukaryota</taxon>
        <taxon>Metazoa</taxon>
        <taxon>Spiralia</taxon>
        <taxon>Lophotrochozoa</taxon>
        <taxon>Platyhelminthes</taxon>
        <taxon>Trematoda</taxon>
        <taxon>Digenea</taxon>
        <taxon>Plagiorchiida</taxon>
        <taxon>Echinostomata</taxon>
        <taxon>Echinostomatoidea</taxon>
        <taxon>Fasciolidae</taxon>
        <taxon>Fasciola</taxon>
    </lineage>
</organism>
<evidence type="ECO:0000256" key="1">
    <source>
        <dbReference type="SAM" id="SignalP"/>
    </source>
</evidence>
<keyword evidence="3" id="KW-1185">Reference proteome</keyword>
<accession>A0A504YNH0</accession>
<feature type="signal peptide" evidence="1">
    <location>
        <begin position="1"/>
        <end position="26"/>
    </location>
</feature>
<protein>
    <submittedName>
        <fullName evidence="2">Uncharacterized protein</fullName>
    </submittedName>
</protein>
<evidence type="ECO:0000313" key="2">
    <source>
        <dbReference type="EMBL" id="TPP61806.1"/>
    </source>
</evidence>
<sequence length="256" mass="29651">MYLMPMEFCSVQLMLLQFSFWKLAFSTSPEIVTKTVLYCDAHKECYTIGRSKGLIGYMLGEGLQKEMKKGLSNGPVWINLHILLQKTGSNAKKKWIYGEKVTTSDGITIKEEKERRHEEGDRIAVLTAKGMHRRVIGATSKYRFACDFRPDSRRDLIIHREEFLRDASRKTNELFALSSSTAGCFHHVFNSTSIACGMTCYLNAVCRSFYHNFKENLCIHSLYVDSLLTMFDWRVKPEGWKRFWRPKWSLSKDGAK</sequence>
<feature type="chain" id="PRO_5021413799" evidence="1">
    <location>
        <begin position="27"/>
        <end position="256"/>
    </location>
</feature>
<evidence type="ECO:0000313" key="3">
    <source>
        <dbReference type="Proteomes" id="UP000316759"/>
    </source>
</evidence>
<comment type="caution">
    <text evidence="2">The sequence shown here is derived from an EMBL/GenBank/DDBJ whole genome shotgun (WGS) entry which is preliminary data.</text>
</comment>
<proteinExistence type="predicted"/>
<keyword evidence="1" id="KW-0732">Signal</keyword>
<dbReference type="Proteomes" id="UP000316759">
    <property type="component" value="Unassembled WGS sequence"/>
</dbReference>
<reference evidence="2 3" key="1">
    <citation type="submission" date="2019-04" db="EMBL/GenBank/DDBJ databases">
        <title>Annotation for the trematode Fasciola gigantica.</title>
        <authorList>
            <person name="Choi Y.-J."/>
        </authorList>
    </citation>
    <scope>NUCLEOTIDE SEQUENCE [LARGE SCALE GENOMIC DNA]</scope>
    <source>
        <strain evidence="2">Uganda_cow_1</strain>
    </source>
</reference>